<organism evidence="1">
    <name type="scientific">marine sediment metagenome</name>
    <dbReference type="NCBI Taxonomy" id="412755"/>
    <lineage>
        <taxon>unclassified sequences</taxon>
        <taxon>metagenomes</taxon>
        <taxon>ecological metagenomes</taxon>
    </lineage>
</organism>
<accession>X0SUY7</accession>
<evidence type="ECO:0000313" key="1">
    <source>
        <dbReference type="EMBL" id="GAF84983.1"/>
    </source>
</evidence>
<feature type="non-terminal residue" evidence="1">
    <location>
        <position position="1"/>
    </location>
</feature>
<protein>
    <submittedName>
        <fullName evidence="1">Uncharacterized protein</fullName>
    </submittedName>
</protein>
<dbReference type="EMBL" id="BARS01003646">
    <property type="protein sequence ID" value="GAF84983.1"/>
    <property type="molecule type" value="Genomic_DNA"/>
</dbReference>
<reference evidence="1" key="1">
    <citation type="journal article" date="2014" name="Front. Microbiol.">
        <title>High frequency of phylogenetically diverse reductive dehalogenase-homologous genes in deep subseafloor sedimentary metagenomes.</title>
        <authorList>
            <person name="Kawai M."/>
            <person name="Futagami T."/>
            <person name="Toyoda A."/>
            <person name="Takaki Y."/>
            <person name="Nishi S."/>
            <person name="Hori S."/>
            <person name="Arai W."/>
            <person name="Tsubouchi T."/>
            <person name="Morono Y."/>
            <person name="Uchiyama I."/>
            <person name="Ito T."/>
            <person name="Fujiyama A."/>
            <person name="Inagaki F."/>
            <person name="Takami H."/>
        </authorList>
    </citation>
    <scope>NUCLEOTIDE SEQUENCE</scope>
    <source>
        <strain evidence="1">Expedition CK06-06</strain>
    </source>
</reference>
<comment type="caution">
    <text evidence="1">The sequence shown here is derived from an EMBL/GenBank/DDBJ whole genome shotgun (WGS) entry which is preliminary data.</text>
</comment>
<proteinExistence type="predicted"/>
<gene>
    <name evidence="1" type="ORF">S01H1_07070</name>
</gene>
<sequence>DPGYINLIDIADFSCGTDVDYFYSNQAYLQGHGNLQAGKGRQRW</sequence>
<dbReference type="AlphaFoldDB" id="X0SUY7"/>
<name>X0SUY7_9ZZZZ</name>